<keyword evidence="3" id="KW-0597">Phosphoprotein</keyword>
<feature type="transmembrane region" description="Helical" evidence="10">
    <location>
        <begin position="100"/>
        <end position="117"/>
    </location>
</feature>
<keyword evidence="4" id="KW-0808">Transferase</keyword>
<evidence type="ECO:0000256" key="5">
    <source>
        <dbReference type="ARBA" id="ARBA00022741"/>
    </source>
</evidence>
<keyword evidence="10" id="KW-1133">Transmembrane helix</keyword>
<evidence type="ECO:0000256" key="9">
    <source>
        <dbReference type="SAM" id="MobiDB-lite"/>
    </source>
</evidence>
<dbReference type="InterPro" id="IPR036890">
    <property type="entry name" value="HATPase_C_sf"/>
</dbReference>
<evidence type="ECO:0000256" key="4">
    <source>
        <dbReference type="ARBA" id="ARBA00022679"/>
    </source>
</evidence>
<feature type="domain" description="Signal transduction histidine kinase subgroup 3 dimerisation and phosphoacceptor" evidence="12">
    <location>
        <begin position="176"/>
        <end position="240"/>
    </location>
</feature>
<name>A0ABW5WG66_9PSEU</name>
<evidence type="ECO:0000256" key="2">
    <source>
        <dbReference type="ARBA" id="ARBA00012438"/>
    </source>
</evidence>
<organism evidence="14 15">
    <name type="scientific">Prauserella oleivorans</name>
    <dbReference type="NCBI Taxonomy" id="1478153"/>
    <lineage>
        <taxon>Bacteria</taxon>
        <taxon>Bacillati</taxon>
        <taxon>Actinomycetota</taxon>
        <taxon>Actinomycetes</taxon>
        <taxon>Pseudonocardiales</taxon>
        <taxon>Pseudonocardiaceae</taxon>
        <taxon>Prauserella</taxon>
    </lineage>
</organism>
<feature type="transmembrane region" description="Helical" evidence="10">
    <location>
        <begin position="53"/>
        <end position="70"/>
    </location>
</feature>
<dbReference type="Pfam" id="PF23539">
    <property type="entry name" value="DUF7134"/>
    <property type="match status" value="1"/>
</dbReference>
<evidence type="ECO:0000256" key="7">
    <source>
        <dbReference type="ARBA" id="ARBA00022840"/>
    </source>
</evidence>
<feature type="transmembrane region" description="Helical" evidence="10">
    <location>
        <begin position="123"/>
        <end position="141"/>
    </location>
</feature>
<evidence type="ECO:0000256" key="3">
    <source>
        <dbReference type="ARBA" id="ARBA00022553"/>
    </source>
</evidence>
<keyword evidence="15" id="KW-1185">Reference proteome</keyword>
<feature type="region of interest" description="Disordered" evidence="9">
    <location>
        <begin position="331"/>
        <end position="351"/>
    </location>
</feature>
<dbReference type="Gene3D" id="1.20.5.1930">
    <property type="match status" value="1"/>
</dbReference>
<dbReference type="Proteomes" id="UP001597478">
    <property type="component" value="Unassembled WGS sequence"/>
</dbReference>
<evidence type="ECO:0000256" key="6">
    <source>
        <dbReference type="ARBA" id="ARBA00022777"/>
    </source>
</evidence>
<dbReference type="CDD" id="cd16917">
    <property type="entry name" value="HATPase_UhpB-NarQ-NarX-like"/>
    <property type="match status" value="1"/>
</dbReference>
<evidence type="ECO:0000259" key="13">
    <source>
        <dbReference type="Pfam" id="PF23539"/>
    </source>
</evidence>
<evidence type="ECO:0000313" key="14">
    <source>
        <dbReference type="EMBL" id="MFD2802847.1"/>
    </source>
</evidence>
<feature type="transmembrane region" description="Helical" evidence="10">
    <location>
        <begin position="6"/>
        <end position="24"/>
    </location>
</feature>
<evidence type="ECO:0000259" key="12">
    <source>
        <dbReference type="Pfam" id="PF07730"/>
    </source>
</evidence>
<gene>
    <name evidence="14" type="ORF">ACFS2C_25980</name>
</gene>
<evidence type="ECO:0000256" key="1">
    <source>
        <dbReference type="ARBA" id="ARBA00000085"/>
    </source>
</evidence>
<keyword evidence="5" id="KW-0547">Nucleotide-binding</keyword>
<feature type="transmembrane region" description="Helical" evidence="10">
    <location>
        <begin position="76"/>
        <end position="95"/>
    </location>
</feature>
<dbReference type="Gene3D" id="3.30.565.10">
    <property type="entry name" value="Histidine kinase-like ATPase, C-terminal domain"/>
    <property type="match status" value="1"/>
</dbReference>
<dbReference type="EC" id="2.7.13.3" evidence="2"/>
<dbReference type="InterPro" id="IPR003594">
    <property type="entry name" value="HATPase_dom"/>
</dbReference>
<reference evidence="15" key="1">
    <citation type="journal article" date="2019" name="Int. J. Syst. Evol. Microbiol.">
        <title>The Global Catalogue of Microorganisms (GCM) 10K type strain sequencing project: providing services to taxonomists for standard genome sequencing and annotation.</title>
        <authorList>
            <consortium name="The Broad Institute Genomics Platform"/>
            <consortium name="The Broad Institute Genome Sequencing Center for Infectious Disease"/>
            <person name="Wu L."/>
            <person name="Ma J."/>
        </authorList>
    </citation>
    <scope>NUCLEOTIDE SEQUENCE [LARGE SCALE GENOMIC DNA]</scope>
    <source>
        <strain evidence="15">IBRC-M 10906</strain>
    </source>
</reference>
<dbReference type="Pfam" id="PF02518">
    <property type="entry name" value="HATPase_c"/>
    <property type="match status" value="1"/>
</dbReference>
<comment type="catalytic activity">
    <reaction evidence="1">
        <text>ATP + protein L-histidine = ADP + protein N-phospho-L-histidine.</text>
        <dbReference type="EC" id="2.7.13.3"/>
    </reaction>
</comment>
<dbReference type="EMBL" id="JBHUOF010000049">
    <property type="protein sequence ID" value="MFD2802847.1"/>
    <property type="molecule type" value="Genomic_DNA"/>
</dbReference>
<keyword evidence="10" id="KW-0472">Membrane</keyword>
<dbReference type="Pfam" id="PF07730">
    <property type="entry name" value="HisKA_3"/>
    <property type="match status" value="1"/>
</dbReference>
<dbReference type="InterPro" id="IPR011712">
    <property type="entry name" value="Sig_transdc_His_kin_sub3_dim/P"/>
</dbReference>
<proteinExistence type="predicted"/>
<feature type="domain" description="Histidine kinase/HSP90-like ATPase" evidence="11">
    <location>
        <begin position="291"/>
        <end position="393"/>
    </location>
</feature>
<dbReference type="SUPFAM" id="SSF55874">
    <property type="entry name" value="ATPase domain of HSP90 chaperone/DNA topoisomerase II/histidine kinase"/>
    <property type="match status" value="1"/>
</dbReference>
<evidence type="ECO:0000259" key="11">
    <source>
        <dbReference type="Pfam" id="PF02518"/>
    </source>
</evidence>
<keyword evidence="7" id="KW-0067">ATP-binding</keyword>
<comment type="caution">
    <text evidence="14">The sequence shown here is derived from an EMBL/GenBank/DDBJ whole genome shotgun (WGS) entry which is preliminary data.</text>
</comment>
<evidence type="ECO:0000256" key="10">
    <source>
        <dbReference type="SAM" id="Phobius"/>
    </source>
</evidence>
<accession>A0ABW5WG66</accession>
<dbReference type="InterPro" id="IPR055558">
    <property type="entry name" value="DUF7134"/>
</dbReference>
<dbReference type="PANTHER" id="PTHR24421">
    <property type="entry name" value="NITRATE/NITRITE SENSOR PROTEIN NARX-RELATED"/>
    <property type="match status" value="1"/>
</dbReference>
<keyword evidence="6 14" id="KW-0418">Kinase</keyword>
<keyword evidence="10" id="KW-0812">Transmembrane</keyword>
<feature type="domain" description="DUF7134" evidence="13">
    <location>
        <begin position="4"/>
        <end position="148"/>
    </location>
</feature>
<keyword evidence="8" id="KW-0902">Two-component regulatory system</keyword>
<dbReference type="RefSeq" id="WP_377396323.1">
    <property type="nucleotide sequence ID" value="NZ_JBHSAN010000054.1"/>
</dbReference>
<dbReference type="GO" id="GO:0016301">
    <property type="term" value="F:kinase activity"/>
    <property type="evidence" value="ECO:0007669"/>
    <property type="project" value="UniProtKB-KW"/>
</dbReference>
<dbReference type="InterPro" id="IPR050482">
    <property type="entry name" value="Sensor_HK_TwoCompSys"/>
</dbReference>
<evidence type="ECO:0000313" key="15">
    <source>
        <dbReference type="Proteomes" id="UP001597478"/>
    </source>
</evidence>
<dbReference type="PANTHER" id="PTHR24421:SF10">
    <property type="entry name" value="NITRATE_NITRITE SENSOR PROTEIN NARQ"/>
    <property type="match status" value="1"/>
</dbReference>
<sequence>MVGDSLVAVVLLAIDLCVYIAFALQPDFEVPEWYLALPLALALMAPMPFRRRYPVFFAYWVLVVSVPHVAVGLGRIGLGAGFVGCVAVYTLVVYAGRRQAAIYTALTLTASLVQQFIQFPGAWLLNTIVVWLSLALCWVLGEFVGARRAYQAEVEARLHLLETERHQATRIAVAEERSRIARELHDVVAHAVSVIVVHADGASYAIRGNPELAERAVRTISETGRSALNELRRLLAVLRGEDGSDALGEPRVPQPTAADLAELVARMESAGLPVRLELDGDLDLTELPAGVSLGVYRIVQESLTNSLKHAGAGTRARVRICRDGDRVRVEVDDDGGGKARPLGAADGPVVTAPVPGGNGLIGMRERANVYGGTLDAGPSPGGGWQVRAVLPVRLDQ</sequence>
<evidence type="ECO:0000256" key="8">
    <source>
        <dbReference type="ARBA" id="ARBA00023012"/>
    </source>
</evidence>
<protein>
    <recommendedName>
        <fullName evidence="2">histidine kinase</fullName>
        <ecNumber evidence="2">2.7.13.3</ecNumber>
    </recommendedName>
</protein>